<comment type="caution">
    <text evidence="8">The sequence shown here is derived from an EMBL/GenBank/DDBJ whole genome shotgun (WGS) entry which is preliminary data.</text>
</comment>
<evidence type="ECO:0000256" key="4">
    <source>
        <dbReference type="ARBA" id="ARBA00023163"/>
    </source>
</evidence>
<evidence type="ECO:0000256" key="2">
    <source>
        <dbReference type="ARBA" id="ARBA00023015"/>
    </source>
</evidence>
<gene>
    <name evidence="8" type="ORF">Cgig2_032993</name>
</gene>
<evidence type="ECO:0000256" key="6">
    <source>
        <dbReference type="SAM" id="MobiDB-lite"/>
    </source>
</evidence>
<evidence type="ECO:0000259" key="7">
    <source>
        <dbReference type="PROSITE" id="PS50066"/>
    </source>
</evidence>
<keyword evidence="5" id="KW-0539">Nucleus</keyword>
<dbReference type="GO" id="GO:0046983">
    <property type="term" value="F:protein dimerization activity"/>
    <property type="evidence" value="ECO:0007669"/>
    <property type="project" value="InterPro"/>
</dbReference>
<dbReference type="PANTHER" id="PTHR11945:SF629">
    <property type="entry name" value="OS02G0164450 PROTEIN"/>
    <property type="match status" value="1"/>
</dbReference>
<dbReference type="GO" id="GO:0000981">
    <property type="term" value="F:DNA-binding transcription factor activity, RNA polymerase II-specific"/>
    <property type="evidence" value="ECO:0007669"/>
    <property type="project" value="TreeGrafter"/>
</dbReference>
<dbReference type="Gene3D" id="3.40.1810.10">
    <property type="entry name" value="Transcription factor, MADS-box"/>
    <property type="match status" value="1"/>
</dbReference>
<organism evidence="8 9">
    <name type="scientific">Carnegiea gigantea</name>
    <dbReference type="NCBI Taxonomy" id="171969"/>
    <lineage>
        <taxon>Eukaryota</taxon>
        <taxon>Viridiplantae</taxon>
        <taxon>Streptophyta</taxon>
        <taxon>Embryophyta</taxon>
        <taxon>Tracheophyta</taxon>
        <taxon>Spermatophyta</taxon>
        <taxon>Magnoliopsida</taxon>
        <taxon>eudicotyledons</taxon>
        <taxon>Gunneridae</taxon>
        <taxon>Pentapetalae</taxon>
        <taxon>Caryophyllales</taxon>
        <taxon>Cactineae</taxon>
        <taxon>Cactaceae</taxon>
        <taxon>Cactoideae</taxon>
        <taxon>Echinocereeae</taxon>
        <taxon>Carnegiea</taxon>
    </lineage>
</organism>
<dbReference type="GO" id="GO:0045944">
    <property type="term" value="P:positive regulation of transcription by RNA polymerase II"/>
    <property type="evidence" value="ECO:0007669"/>
    <property type="project" value="InterPro"/>
</dbReference>
<dbReference type="PRINTS" id="PR00404">
    <property type="entry name" value="MADSDOMAIN"/>
</dbReference>
<keyword evidence="2" id="KW-0805">Transcription regulation</keyword>
<comment type="subcellular location">
    <subcellularLocation>
        <location evidence="1">Nucleus</location>
    </subcellularLocation>
</comment>
<evidence type="ECO:0000313" key="9">
    <source>
        <dbReference type="Proteomes" id="UP001153076"/>
    </source>
</evidence>
<dbReference type="AlphaFoldDB" id="A0A9Q1JUP8"/>
<sequence>MDPSSRAALGQQIREECNNENQKKTQGKRKIEIKRIGKKTSRQVTFSKRRGGLFKKASELCTLCGAEVAIVAFSGAGKLFSFGHPTADSVILRYLNNSSSSSSSSSSIEGKEVITHIGAEKKMPSSSNVGGGFWWDEPIDENLGLAGLEQLKAALEGLRSRVASRLDDINSSLVGYNNINDSNNGGVKDEQFTDFGCMGWSNFSQAPCDFAWIGHPHQVYNGVDGMRWEGLILQNVFLTSHEHDSNGLLKISL</sequence>
<dbReference type="SUPFAM" id="SSF55455">
    <property type="entry name" value="SRF-like"/>
    <property type="match status" value="1"/>
</dbReference>
<evidence type="ECO:0000256" key="3">
    <source>
        <dbReference type="ARBA" id="ARBA00023125"/>
    </source>
</evidence>
<dbReference type="OrthoDB" id="1896642at2759"/>
<dbReference type="FunFam" id="3.40.1810.10:FF:000006">
    <property type="entry name" value="Agamous-like MADS-box protein AGL62"/>
    <property type="match status" value="1"/>
</dbReference>
<evidence type="ECO:0000313" key="8">
    <source>
        <dbReference type="EMBL" id="KAJ8431222.1"/>
    </source>
</evidence>
<reference evidence="8" key="1">
    <citation type="submission" date="2022-04" db="EMBL/GenBank/DDBJ databases">
        <title>Carnegiea gigantea Genome sequencing and assembly v2.</title>
        <authorList>
            <person name="Copetti D."/>
            <person name="Sanderson M.J."/>
            <person name="Burquez A."/>
            <person name="Wojciechowski M.F."/>
        </authorList>
    </citation>
    <scope>NUCLEOTIDE SEQUENCE</scope>
    <source>
        <strain evidence="8">SGP5-SGP5p</strain>
        <tissue evidence="8">Aerial part</tissue>
    </source>
</reference>
<dbReference type="InterPro" id="IPR002100">
    <property type="entry name" value="TF_MADSbox"/>
</dbReference>
<keyword evidence="9" id="KW-1185">Reference proteome</keyword>
<dbReference type="GO" id="GO:0005634">
    <property type="term" value="C:nucleus"/>
    <property type="evidence" value="ECO:0007669"/>
    <property type="project" value="UniProtKB-SubCell"/>
</dbReference>
<dbReference type="PANTHER" id="PTHR11945">
    <property type="entry name" value="MADS BOX PROTEIN"/>
    <property type="match status" value="1"/>
</dbReference>
<dbReference type="InterPro" id="IPR036879">
    <property type="entry name" value="TF_MADSbox_sf"/>
</dbReference>
<dbReference type="EMBL" id="JAKOGI010000706">
    <property type="protein sequence ID" value="KAJ8431222.1"/>
    <property type="molecule type" value="Genomic_DNA"/>
</dbReference>
<proteinExistence type="predicted"/>
<protein>
    <recommendedName>
        <fullName evidence="7">MADS-box domain-containing protein</fullName>
    </recommendedName>
</protein>
<dbReference type="GO" id="GO:0000978">
    <property type="term" value="F:RNA polymerase II cis-regulatory region sequence-specific DNA binding"/>
    <property type="evidence" value="ECO:0007669"/>
    <property type="project" value="TreeGrafter"/>
</dbReference>
<evidence type="ECO:0000256" key="5">
    <source>
        <dbReference type="ARBA" id="ARBA00023242"/>
    </source>
</evidence>
<keyword evidence="3" id="KW-0238">DNA-binding</keyword>
<feature type="domain" description="MADS-box" evidence="7">
    <location>
        <begin position="26"/>
        <end position="86"/>
    </location>
</feature>
<dbReference type="PROSITE" id="PS50066">
    <property type="entry name" value="MADS_BOX_2"/>
    <property type="match status" value="1"/>
</dbReference>
<feature type="region of interest" description="Disordered" evidence="6">
    <location>
        <begin position="1"/>
        <end position="26"/>
    </location>
</feature>
<accession>A0A9Q1JUP8</accession>
<dbReference type="SMART" id="SM00432">
    <property type="entry name" value="MADS"/>
    <property type="match status" value="1"/>
</dbReference>
<dbReference type="InterPro" id="IPR033896">
    <property type="entry name" value="MEF2-like_N"/>
</dbReference>
<keyword evidence="4" id="KW-0804">Transcription</keyword>
<name>A0A9Q1JUP8_9CARY</name>
<dbReference type="Proteomes" id="UP001153076">
    <property type="component" value="Unassembled WGS sequence"/>
</dbReference>
<feature type="compositionally biased region" description="Basic and acidic residues" evidence="6">
    <location>
        <begin position="13"/>
        <end position="26"/>
    </location>
</feature>
<evidence type="ECO:0000256" key="1">
    <source>
        <dbReference type="ARBA" id="ARBA00004123"/>
    </source>
</evidence>
<dbReference type="CDD" id="cd00265">
    <property type="entry name" value="MADS_MEF2_like"/>
    <property type="match status" value="1"/>
</dbReference>
<dbReference type="Pfam" id="PF00319">
    <property type="entry name" value="SRF-TF"/>
    <property type="match status" value="1"/>
</dbReference>